<proteinExistence type="predicted"/>
<comment type="caution">
    <text evidence="2">The sequence shown here is derived from an EMBL/GenBank/DDBJ whole genome shotgun (WGS) entry which is preliminary data.</text>
</comment>
<gene>
    <name evidence="2" type="ORF">J3Q64DRAFT_1777410</name>
</gene>
<reference evidence="2 3" key="1">
    <citation type="submission" date="2024-04" db="EMBL/GenBank/DDBJ databases">
        <title>Symmetric and asymmetric DNA N6-adenine methylation regulates different biological responses in Mucorales.</title>
        <authorList>
            <consortium name="Lawrence Berkeley National Laboratory"/>
            <person name="Lax C."/>
            <person name="Mondo S.J."/>
            <person name="Osorio-Concepcion M."/>
            <person name="Muszewska A."/>
            <person name="Corrochano-Luque M."/>
            <person name="Gutierrez G."/>
            <person name="Riley R."/>
            <person name="Lipzen A."/>
            <person name="Guo J."/>
            <person name="Hundley H."/>
            <person name="Amirebrahimi M."/>
            <person name="Ng V."/>
            <person name="Lorenzo-Gutierrez D."/>
            <person name="Binder U."/>
            <person name="Yang J."/>
            <person name="Song Y."/>
            <person name="Canovas D."/>
            <person name="Navarro E."/>
            <person name="Freitag M."/>
            <person name="Gabaldon T."/>
            <person name="Grigoriev I.V."/>
            <person name="Corrochano L.M."/>
            <person name="Nicolas F.E."/>
            <person name="Garre V."/>
        </authorList>
    </citation>
    <scope>NUCLEOTIDE SEQUENCE [LARGE SCALE GENOMIC DNA]</scope>
    <source>
        <strain evidence="2 3">L51</strain>
    </source>
</reference>
<evidence type="ECO:0000256" key="1">
    <source>
        <dbReference type="SAM" id="SignalP"/>
    </source>
</evidence>
<evidence type="ECO:0000313" key="2">
    <source>
        <dbReference type="EMBL" id="KAL0074584.1"/>
    </source>
</evidence>
<protein>
    <submittedName>
        <fullName evidence="2">Uncharacterized protein</fullName>
    </submittedName>
</protein>
<sequence length="92" mass="10708">MCILTLILIFVINLTNFDSEPFKNQQNYVIEFRRTTQTDIVSNSTLKQTNFRGSQNITIMKLRERPLSDLHMFFYLFFATLLAELLPTPSGS</sequence>
<feature type="chain" id="PRO_5047128881" evidence="1">
    <location>
        <begin position="20"/>
        <end position="92"/>
    </location>
</feature>
<dbReference type="EMBL" id="JBCLYO010000041">
    <property type="protein sequence ID" value="KAL0074584.1"/>
    <property type="molecule type" value="Genomic_DNA"/>
</dbReference>
<keyword evidence="1" id="KW-0732">Signal</keyword>
<feature type="signal peptide" evidence="1">
    <location>
        <begin position="1"/>
        <end position="19"/>
    </location>
</feature>
<accession>A0ABR3AIX4</accession>
<keyword evidence="3" id="KW-1185">Reference proteome</keyword>
<organism evidence="2 3">
    <name type="scientific">Phycomyces blakesleeanus</name>
    <dbReference type="NCBI Taxonomy" id="4837"/>
    <lineage>
        <taxon>Eukaryota</taxon>
        <taxon>Fungi</taxon>
        <taxon>Fungi incertae sedis</taxon>
        <taxon>Mucoromycota</taxon>
        <taxon>Mucoromycotina</taxon>
        <taxon>Mucoromycetes</taxon>
        <taxon>Mucorales</taxon>
        <taxon>Phycomycetaceae</taxon>
        <taxon>Phycomyces</taxon>
    </lineage>
</organism>
<evidence type="ECO:0000313" key="3">
    <source>
        <dbReference type="Proteomes" id="UP001448207"/>
    </source>
</evidence>
<dbReference type="Proteomes" id="UP001448207">
    <property type="component" value="Unassembled WGS sequence"/>
</dbReference>
<name>A0ABR3AIX4_PHYBL</name>